<dbReference type="InterPro" id="IPR001901">
    <property type="entry name" value="Translocase_SecE/Sec61-g"/>
</dbReference>
<dbReference type="Pfam" id="PF00584">
    <property type="entry name" value="SecE"/>
    <property type="match status" value="1"/>
</dbReference>
<dbReference type="GO" id="GO:0065002">
    <property type="term" value="P:intracellular protein transmembrane transport"/>
    <property type="evidence" value="ECO:0007669"/>
    <property type="project" value="UniProtKB-UniRule"/>
</dbReference>
<dbReference type="Proteomes" id="UP000177140">
    <property type="component" value="Unassembled WGS sequence"/>
</dbReference>
<dbReference type="GO" id="GO:0043952">
    <property type="term" value="P:protein transport by the Sec complex"/>
    <property type="evidence" value="ECO:0007669"/>
    <property type="project" value="UniProtKB-UniRule"/>
</dbReference>
<evidence type="ECO:0000313" key="10">
    <source>
        <dbReference type="Proteomes" id="UP000177140"/>
    </source>
</evidence>
<name>A0A1G2QQ12_9BACT</name>
<keyword evidence="4 8" id="KW-0653">Protein transport</keyword>
<proteinExistence type="inferred from homology"/>
<dbReference type="NCBIfam" id="TIGR00964">
    <property type="entry name" value="secE_bact"/>
    <property type="match status" value="1"/>
</dbReference>
<keyword evidence="2 8" id="KW-0813">Transport</keyword>
<keyword evidence="8" id="KW-1003">Cell membrane</keyword>
<dbReference type="HAMAP" id="MF_00422">
    <property type="entry name" value="SecE"/>
    <property type="match status" value="1"/>
</dbReference>
<keyword evidence="6 8" id="KW-0811">Translocation</keyword>
<feature type="transmembrane region" description="Helical" evidence="8">
    <location>
        <begin position="25"/>
        <end position="50"/>
    </location>
</feature>
<dbReference type="AlphaFoldDB" id="A0A1G2QQ12"/>
<comment type="subunit">
    <text evidence="8">Component of the Sec protein translocase complex. Heterotrimer consisting of SecY, SecE and SecG subunits. The heterotrimers can form oligomers, although 1 heterotrimer is thought to be able to translocate proteins. Interacts with the ribosome. Interacts with SecDF, and other proteins may be involved. Interacts with SecA.</text>
</comment>
<dbReference type="GO" id="GO:0008320">
    <property type="term" value="F:protein transmembrane transporter activity"/>
    <property type="evidence" value="ECO:0007669"/>
    <property type="project" value="UniProtKB-UniRule"/>
</dbReference>
<evidence type="ECO:0000256" key="8">
    <source>
        <dbReference type="HAMAP-Rule" id="MF_00422"/>
    </source>
</evidence>
<evidence type="ECO:0000256" key="6">
    <source>
        <dbReference type="ARBA" id="ARBA00023010"/>
    </source>
</evidence>
<evidence type="ECO:0000256" key="4">
    <source>
        <dbReference type="ARBA" id="ARBA00022927"/>
    </source>
</evidence>
<evidence type="ECO:0000256" key="2">
    <source>
        <dbReference type="ARBA" id="ARBA00022448"/>
    </source>
</evidence>
<sequence length="60" mass="6626">MSLINYLKDTKAEMKHVSWPTQSQVINFTVLVLGLSLGVGVLLGVFDIIFTSGLKTIIFK</sequence>
<keyword evidence="7 8" id="KW-0472">Membrane</keyword>
<gene>
    <name evidence="8" type="primary">secE</name>
    <name evidence="9" type="ORF">A2556_01000</name>
</gene>
<comment type="subcellular location">
    <subcellularLocation>
        <location evidence="8">Cell membrane</location>
        <topology evidence="8">Single-pass membrane protein</topology>
    </subcellularLocation>
    <subcellularLocation>
        <location evidence="1">Membrane</location>
    </subcellularLocation>
</comment>
<dbReference type="EMBL" id="MHTM01000019">
    <property type="protein sequence ID" value="OHA62199.1"/>
    <property type="molecule type" value="Genomic_DNA"/>
</dbReference>
<comment type="caution">
    <text evidence="9">The sequence shown here is derived from an EMBL/GenBank/DDBJ whole genome shotgun (WGS) entry which is preliminary data.</text>
</comment>
<comment type="function">
    <text evidence="8">Essential subunit of the Sec protein translocation channel SecYEG. Clamps together the 2 halves of SecY. May contact the channel plug during translocation.</text>
</comment>
<evidence type="ECO:0000256" key="5">
    <source>
        <dbReference type="ARBA" id="ARBA00022989"/>
    </source>
</evidence>
<evidence type="ECO:0000256" key="3">
    <source>
        <dbReference type="ARBA" id="ARBA00022692"/>
    </source>
</evidence>
<keyword evidence="5 8" id="KW-1133">Transmembrane helix</keyword>
<dbReference type="GO" id="GO:0006605">
    <property type="term" value="P:protein targeting"/>
    <property type="evidence" value="ECO:0007669"/>
    <property type="project" value="UniProtKB-UniRule"/>
</dbReference>
<dbReference type="Gene3D" id="1.20.5.1030">
    <property type="entry name" value="Preprotein translocase secy subunit"/>
    <property type="match status" value="1"/>
</dbReference>
<reference evidence="9 10" key="1">
    <citation type="journal article" date="2016" name="Nat. Commun.">
        <title>Thousands of microbial genomes shed light on interconnected biogeochemical processes in an aquifer system.</title>
        <authorList>
            <person name="Anantharaman K."/>
            <person name="Brown C.T."/>
            <person name="Hug L.A."/>
            <person name="Sharon I."/>
            <person name="Castelle C.J."/>
            <person name="Probst A.J."/>
            <person name="Thomas B.C."/>
            <person name="Singh A."/>
            <person name="Wilkins M.J."/>
            <person name="Karaoz U."/>
            <person name="Brodie E.L."/>
            <person name="Williams K.H."/>
            <person name="Hubbard S.S."/>
            <person name="Banfield J.F."/>
        </authorList>
    </citation>
    <scope>NUCLEOTIDE SEQUENCE [LARGE SCALE GENOMIC DNA]</scope>
</reference>
<comment type="similarity">
    <text evidence="8">Belongs to the SecE/SEC61-gamma family.</text>
</comment>
<organism evidence="9 10">
    <name type="scientific">Candidatus Vogelbacteria bacterium RIFOXYD2_FULL_44_9</name>
    <dbReference type="NCBI Taxonomy" id="1802441"/>
    <lineage>
        <taxon>Bacteria</taxon>
        <taxon>Candidatus Vogeliibacteriota</taxon>
    </lineage>
</organism>
<dbReference type="InterPro" id="IPR005807">
    <property type="entry name" value="SecE_bac"/>
</dbReference>
<evidence type="ECO:0000256" key="1">
    <source>
        <dbReference type="ARBA" id="ARBA00004370"/>
    </source>
</evidence>
<accession>A0A1G2QQ12</accession>
<keyword evidence="3 8" id="KW-0812">Transmembrane</keyword>
<dbReference type="GO" id="GO:0009306">
    <property type="term" value="P:protein secretion"/>
    <property type="evidence" value="ECO:0007669"/>
    <property type="project" value="UniProtKB-UniRule"/>
</dbReference>
<dbReference type="InterPro" id="IPR038379">
    <property type="entry name" value="SecE_sf"/>
</dbReference>
<evidence type="ECO:0000256" key="7">
    <source>
        <dbReference type="ARBA" id="ARBA00023136"/>
    </source>
</evidence>
<dbReference type="GO" id="GO:0005886">
    <property type="term" value="C:plasma membrane"/>
    <property type="evidence" value="ECO:0007669"/>
    <property type="project" value="UniProtKB-SubCell"/>
</dbReference>
<protein>
    <recommendedName>
        <fullName evidence="8">Protein translocase subunit SecE</fullName>
    </recommendedName>
</protein>
<evidence type="ECO:0000313" key="9">
    <source>
        <dbReference type="EMBL" id="OHA62199.1"/>
    </source>
</evidence>